<keyword evidence="4" id="KW-1185">Reference proteome</keyword>
<feature type="compositionally biased region" description="Basic residues" evidence="1">
    <location>
        <begin position="63"/>
        <end position="73"/>
    </location>
</feature>
<evidence type="ECO:0000256" key="1">
    <source>
        <dbReference type="SAM" id="MobiDB-lite"/>
    </source>
</evidence>
<feature type="compositionally biased region" description="Basic and acidic residues" evidence="1">
    <location>
        <begin position="29"/>
        <end position="49"/>
    </location>
</feature>
<feature type="compositionally biased region" description="Acidic residues" evidence="1">
    <location>
        <begin position="659"/>
        <end position="671"/>
    </location>
</feature>
<feature type="region of interest" description="Disordered" evidence="1">
    <location>
        <begin position="332"/>
        <end position="389"/>
    </location>
</feature>
<dbReference type="Proteomes" id="UP000250266">
    <property type="component" value="Unassembled WGS sequence"/>
</dbReference>
<sequence length="1323" mass="146452">MALTELQSAMNFGEKKALHPFFSKAKRIPSPDRSEQPKATNAKEDHGQDYTETDLQSGADRKKGAKKTGRRKDKNGSFREKGNQASFKSFKRKQEGQDVGKDIFAVDGPQMTISDIHEGISLVEDTNADRQKRRRTVSPLRDAEDLVVNAVDGEQTVDQNYPASSSPWHVQLQIEAMKDSGHILDEASSLRPSLPATPGRGSDIVLSTPTKEIPEAVMSEMPSSPPFPPMVSLPISNQSEDVKSSSDKKVVAIHGMSPKKKQLQINSSGKFSSPVSKVIETENSGSLRPTRAKKNKKKKLSATVTIIKYGSSPESRIFIGSRIEQIIGARGGNEGIANEKPKATVKSTGPSKPTHPFFLGKPVRKEEEPSTTKGPGEHEPAQPPRTLRTSAVTPGKLRAQAQSMCSPDIPSTFGPIAGDNKILRHPGMKEPHWPWQEVAHVRGLDGSETDLGRRFTSGHFPSKDNRTTRKLKSNVISVPHDEDFISNSSRQLRLFLDKAEDEHNPFQAPLEPFRTPDRLLTTGVALQELVQKQIRARFWKAESNNGHVPTNEQVYLQNNVHPALNALYSDIENTLTPFDKGECETQTWALKYAPRRVADVLQLGKEASVLRDWLKSLTVMAVEGGRDSGKAMAHAGPKQKPPKKKRKKAEDLKDFIITSEDEDAEMDELTDPEDHTPVQSRYASKKSLVSLSDPTLVGGARSARRKNAVLLSGPHGCGKTAAVYAVAKEMGFEVFEINPGSRRSGKDVLDKVGDMSENHLVNHTSNETRSTPTAPVDLDTDQERMANALQKDLESGRQGTMTSFFKPASQKKTKPKTATKSTIKKPQHPVINSQLSVSKPQPQQNHQKQSLILFEEVDVLFEEDKQFWTTVMALAMQSKRPIIMTCNDETVVPLDALQVSLHAILRLSPPPVDLATDYLLLLAVREGHVLEREAVCSLYKSKDHDLRASITELNFWCQMSVGDRKGGLEWNFQRWPPGKDVDEHGQILRVASKGTYQSGMGWLSHDIIQSTDHIGFDKDEELLSEAWENWGISPENWIRADSRKISMTRIKQLKQMESFLDYTSAVDIYSKVGLASSGKELMDPTQPPIPEKARLNYTDVNPLLQIDPLLDYTSLGTSIAVRTHLSIQRSNSLNSIFPPDLLPNFSLPLNPSGLTTAILAHKSNEWTHHSLSWADFSGAFDPLAEPPSSGITQSSSSGLLTASSFDRTLRIVVEDLAPYIRSIVAHDLRLEADRLRLSNLLSEGGRNKRIRTTRASRTALEGGRRETKRRERWFDERVNMALVMATAGKEWAGIGSGVTEVDYEGSRKSGSVGGGDNDEEMTA</sequence>
<feature type="compositionally biased region" description="Basic residues" evidence="1">
    <location>
        <begin position="809"/>
        <end position="827"/>
    </location>
</feature>
<evidence type="ECO:0000259" key="2">
    <source>
        <dbReference type="SMART" id="SM00382"/>
    </source>
</evidence>
<dbReference type="InterPro" id="IPR003593">
    <property type="entry name" value="AAA+_ATPase"/>
</dbReference>
<dbReference type="EMBL" id="KV744961">
    <property type="protein sequence ID" value="OCK80399.1"/>
    <property type="molecule type" value="Genomic_DNA"/>
</dbReference>
<protein>
    <recommendedName>
        <fullName evidence="2">AAA+ ATPase domain-containing protein</fullName>
    </recommendedName>
</protein>
<feature type="compositionally biased region" description="Polar residues" evidence="1">
    <location>
        <begin position="274"/>
        <end position="287"/>
    </location>
</feature>
<dbReference type="GO" id="GO:0003677">
    <property type="term" value="F:DNA binding"/>
    <property type="evidence" value="ECO:0007669"/>
    <property type="project" value="TreeGrafter"/>
</dbReference>
<feature type="domain" description="AAA+ ATPase" evidence="2">
    <location>
        <begin position="705"/>
        <end position="909"/>
    </location>
</feature>
<feature type="region of interest" description="Disordered" evidence="1">
    <location>
        <begin position="1301"/>
        <end position="1323"/>
    </location>
</feature>
<dbReference type="GO" id="GO:0005634">
    <property type="term" value="C:nucleus"/>
    <property type="evidence" value="ECO:0007669"/>
    <property type="project" value="TreeGrafter"/>
</dbReference>
<dbReference type="GO" id="GO:0005524">
    <property type="term" value="F:ATP binding"/>
    <property type="evidence" value="ECO:0007669"/>
    <property type="project" value="InterPro"/>
</dbReference>
<dbReference type="OrthoDB" id="9996895at2759"/>
<dbReference type="GO" id="GO:0016887">
    <property type="term" value="F:ATP hydrolysis activity"/>
    <property type="evidence" value="ECO:0007669"/>
    <property type="project" value="InterPro"/>
</dbReference>
<gene>
    <name evidence="3" type="ORF">K432DRAFT_434773</name>
</gene>
<dbReference type="SUPFAM" id="SSF52540">
    <property type="entry name" value="P-loop containing nucleoside triphosphate hydrolases"/>
    <property type="match status" value="1"/>
</dbReference>
<evidence type="ECO:0000313" key="3">
    <source>
        <dbReference type="EMBL" id="OCK80399.1"/>
    </source>
</evidence>
<reference evidence="3 4" key="1">
    <citation type="journal article" date="2016" name="Nat. Commun.">
        <title>Ectomycorrhizal ecology is imprinted in the genome of the dominant symbiotic fungus Cenococcum geophilum.</title>
        <authorList>
            <consortium name="DOE Joint Genome Institute"/>
            <person name="Peter M."/>
            <person name="Kohler A."/>
            <person name="Ohm R.A."/>
            <person name="Kuo A."/>
            <person name="Krutzmann J."/>
            <person name="Morin E."/>
            <person name="Arend M."/>
            <person name="Barry K.W."/>
            <person name="Binder M."/>
            <person name="Choi C."/>
            <person name="Clum A."/>
            <person name="Copeland A."/>
            <person name="Grisel N."/>
            <person name="Haridas S."/>
            <person name="Kipfer T."/>
            <person name="LaButti K."/>
            <person name="Lindquist E."/>
            <person name="Lipzen A."/>
            <person name="Maire R."/>
            <person name="Meier B."/>
            <person name="Mihaltcheva S."/>
            <person name="Molinier V."/>
            <person name="Murat C."/>
            <person name="Poggeler S."/>
            <person name="Quandt C.A."/>
            <person name="Sperisen C."/>
            <person name="Tritt A."/>
            <person name="Tisserant E."/>
            <person name="Crous P.W."/>
            <person name="Henrissat B."/>
            <person name="Nehls U."/>
            <person name="Egli S."/>
            <person name="Spatafora J.W."/>
            <person name="Grigoriev I.V."/>
            <person name="Martin F.M."/>
        </authorList>
    </citation>
    <scope>NUCLEOTIDE SEQUENCE [LARGE SCALE GENOMIC DNA]</scope>
    <source>
        <strain evidence="3 4">CBS 459.81</strain>
    </source>
</reference>
<proteinExistence type="predicted"/>
<feature type="region of interest" description="Disordered" evidence="1">
    <location>
        <begin position="627"/>
        <end position="685"/>
    </location>
</feature>
<dbReference type="Gene3D" id="3.40.50.300">
    <property type="entry name" value="P-loop containing nucleotide triphosphate hydrolases"/>
    <property type="match status" value="1"/>
</dbReference>
<dbReference type="PANTHER" id="PTHR23389:SF21">
    <property type="entry name" value="ATPASE FAMILY AAA DOMAIN-CONTAINING PROTEIN 5"/>
    <property type="match status" value="1"/>
</dbReference>
<organism evidence="3 4">
    <name type="scientific">Lepidopterella palustris CBS 459.81</name>
    <dbReference type="NCBI Taxonomy" id="1314670"/>
    <lineage>
        <taxon>Eukaryota</taxon>
        <taxon>Fungi</taxon>
        <taxon>Dikarya</taxon>
        <taxon>Ascomycota</taxon>
        <taxon>Pezizomycotina</taxon>
        <taxon>Dothideomycetes</taxon>
        <taxon>Pleosporomycetidae</taxon>
        <taxon>Mytilinidiales</taxon>
        <taxon>Argynnaceae</taxon>
        <taxon>Lepidopterella</taxon>
    </lineage>
</organism>
<feature type="region of interest" description="Disordered" evidence="1">
    <location>
        <begin position="13"/>
        <end position="98"/>
    </location>
</feature>
<dbReference type="InterPro" id="IPR027417">
    <property type="entry name" value="P-loop_NTPase"/>
</dbReference>
<name>A0A8E2JF97_9PEZI</name>
<dbReference type="SMART" id="SM00382">
    <property type="entry name" value="AAA"/>
    <property type="match status" value="1"/>
</dbReference>
<dbReference type="Pfam" id="PF00004">
    <property type="entry name" value="AAA"/>
    <property type="match status" value="1"/>
</dbReference>
<evidence type="ECO:0000313" key="4">
    <source>
        <dbReference type="Proteomes" id="UP000250266"/>
    </source>
</evidence>
<feature type="region of interest" description="Disordered" evidence="1">
    <location>
        <begin position="274"/>
        <end position="296"/>
    </location>
</feature>
<accession>A0A8E2JF97</accession>
<feature type="compositionally biased region" description="Basic and acidic residues" evidence="1">
    <location>
        <begin position="363"/>
        <end position="380"/>
    </location>
</feature>
<feature type="region of interest" description="Disordered" evidence="1">
    <location>
        <begin position="792"/>
        <end position="830"/>
    </location>
</feature>
<dbReference type="PANTHER" id="PTHR23389">
    <property type="entry name" value="CHROMOSOME TRANSMISSION FIDELITY FACTOR 18"/>
    <property type="match status" value="1"/>
</dbReference>
<dbReference type="InterPro" id="IPR003959">
    <property type="entry name" value="ATPase_AAA_core"/>
</dbReference>